<dbReference type="GO" id="GO:0008233">
    <property type="term" value="F:peptidase activity"/>
    <property type="evidence" value="ECO:0007669"/>
    <property type="project" value="UniProtKB-KW"/>
</dbReference>
<evidence type="ECO:0000313" key="2">
    <source>
        <dbReference type="EMBL" id="SCZ44901.1"/>
    </source>
</evidence>
<dbReference type="eggNOG" id="COG0740">
    <property type="taxonomic scope" value="Bacteria"/>
</dbReference>
<proteinExistence type="predicted"/>
<organism evidence="2 3">
    <name type="scientific">Pseudomonas oryzihabitans</name>
    <dbReference type="NCBI Taxonomy" id="47885"/>
    <lineage>
        <taxon>Bacteria</taxon>
        <taxon>Pseudomonadati</taxon>
        <taxon>Pseudomonadota</taxon>
        <taxon>Gammaproteobacteria</taxon>
        <taxon>Pseudomonadales</taxon>
        <taxon>Pseudomonadaceae</taxon>
        <taxon>Pseudomonas</taxon>
    </lineage>
</organism>
<feature type="chain" id="PRO_5043144984" evidence="1">
    <location>
        <begin position="29"/>
        <end position="233"/>
    </location>
</feature>
<dbReference type="AlphaFoldDB" id="A0A1G5P756"/>
<evidence type="ECO:0000256" key="1">
    <source>
        <dbReference type="SAM" id="SignalP"/>
    </source>
</evidence>
<dbReference type="Gene3D" id="3.90.226.10">
    <property type="entry name" value="2-enoyl-CoA Hydratase, Chain A, domain 1"/>
    <property type="match status" value="1"/>
</dbReference>
<dbReference type="Pfam" id="PF00574">
    <property type="entry name" value="CLP_protease"/>
    <property type="match status" value="1"/>
</dbReference>
<dbReference type="SUPFAM" id="SSF52096">
    <property type="entry name" value="ClpP/crotonase"/>
    <property type="match status" value="1"/>
</dbReference>
<keyword evidence="1" id="KW-0732">Signal</keyword>
<accession>A0A1G5P756</accession>
<dbReference type="RefSeq" id="WP_074584469.1">
    <property type="nucleotide sequence ID" value="NZ_FMWB01000009.1"/>
</dbReference>
<protein>
    <submittedName>
        <fullName evidence="2">ATP-dependent Clp protease, protease subunit</fullName>
    </submittedName>
</protein>
<dbReference type="EMBL" id="FMWB01000009">
    <property type="protein sequence ID" value="SCZ44901.1"/>
    <property type="molecule type" value="Genomic_DNA"/>
</dbReference>
<gene>
    <name evidence="2" type="ORF">SAMN05216279_109230</name>
</gene>
<dbReference type="InterPro" id="IPR023562">
    <property type="entry name" value="ClpP/TepA"/>
</dbReference>
<keyword evidence="2" id="KW-0645">Protease</keyword>
<dbReference type="GO" id="GO:0006508">
    <property type="term" value="P:proteolysis"/>
    <property type="evidence" value="ECO:0007669"/>
    <property type="project" value="UniProtKB-KW"/>
</dbReference>
<dbReference type="Proteomes" id="UP000183046">
    <property type="component" value="Unassembled WGS sequence"/>
</dbReference>
<evidence type="ECO:0000313" key="3">
    <source>
        <dbReference type="Proteomes" id="UP000183046"/>
    </source>
</evidence>
<dbReference type="InterPro" id="IPR029045">
    <property type="entry name" value="ClpP/crotonase-like_dom_sf"/>
</dbReference>
<comment type="caution">
    <text evidence="2">The sequence shown here is derived from an EMBL/GenBank/DDBJ whole genome shotgun (WGS) entry which is preliminary data.</text>
</comment>
<reference evidence="3" key="1">
    <citation type="submission" date="2016-10" db="EMBL/GenBank/DDBJ databases">
        <authorList>
            <person name="de Groot N.N."/>
        </authorList>
    </citation>
    <scope>NUCLEOTIDE SEQUENCE [LARGE SCALE GENOMIC DNA]</scope>
    <source>
        <strain evidence="3">DSM 15758</strain>
    </source>
</reference>
<keyword evidence="2" id="KW-0378">Hydrolase</keyword>
<feature type="signal peptide" evidence="1">
    <location>
        <begin position="1"/>
        <end position="28"/>
    </location>
</feature>
<sequence>MRRSTPAPRLSRVVLALLAASWVTEAVADMTVIRGEGGAATADTASVYFNGGISDRAVSSLLAALSDIAFKYPAVKNVNLYLNSHGGDLEAGYVAYEFIRHYPLHLNTINAAATDSSATLIYCATEDRYAAPLSTFLLHPAATSIAVNGYMKPDQARQAFEDAERANLKFSEIYKGCLKLAPEELTTLLSSESNRRRLGYDAAKDIGLINRTPEQLPRGLDRATYFVTDGGGH</sequence>
<name>A0A1G5P756_9PSED</name>